<dbReference type="InterPro" id="IPR041347">
    <property type="entry name" value="MftR_C"/>
</dbReference>
<accession>A0ABX9W5E3</accession>
<feature type="DNA-binding region" description="H-T-H motif" evidence="2">
    <location>
        <begin position="59"/>
        <end position="78"/>
    </location>
</feature>
<dbReference type="InterPro" id="IPR009057">
    <property type="entry name" value="Homeodomain-like_sf"/>
</dbReference>
<dbReference type="PROSITE" id="PS50977">
    <property type="entry name" value="HTH_TETR_2"/>
    <property type="match status" value="1"/>
</dbReference>
<evidence type="ECO:0000313" key="5">
    <source>
        <dbReference type="Proteomes" id="UP000274695"/>
    </source>
</evidence>
<comment type="caution">
    <text evidence="4">The sequence shown here is derived from an EMBL/GenBank/DDBJ whole genome shotgun (WGS) entry which is preliminary data.</text>
</comment>
<proteinExistence type="predicted"/>
<evidence type="ECO:0000256" key="2">
    <source>
        <dbReference type="PROSITE-ProRule" id="PRU00335"/>
    </source>
</evidence>
<dbReference type="Pfam" id="PF00440">
    <property type="entry name" value="TetR_N"/>
    <property type="match status" value="1"/>
</dbReference>
<protein>
    <submittedName>
        <fullName evidence="4">TetR/AcrR family transcriptional regulator</fullName>
    </submittedName>
</protein>
<organism evidence="4 5">
    <name type="scientific">Zhongshania marina</name>
    <dbReference type="NCBI Taxonomy" id="2304603"/>
    <lineage>
        <taxon>Bacteria</taxon>
        <taxon>Pseudomonadati</taxon>
        <taxon>Pseudomonadota</taxon>
        <taxon>Gammaproteobacteria</taxon>
        <taxon>Cellvibrionales</taxon>
        <taxon>Spongiibacteraceae</taxon>
        <taxon>Zhongshania</taxon>
    </lineage>
</organism>
<dbReference type="SUPFAM" id="SSF46689">
    <property type="entry name" value="Homeodomain-like"/>
    <property type="match status" value="1"/>
</dbReference>
<dbReference type="Proteomes" id="UP000274695">
    <property type="component" value="Unassembled WGS sequence"/>
</dbReference>
<dbReference type="InterPro" id="IPR001647">
    <property type="entry name" value="HTH_TetR"/>
</dbReference>
<feature type="domain" description="HTH tetR-type" evidence="3">
    <location>
        <begin position="36"/>
        <end position="96"/>
    </location>
</feature>
<name>A0ABX9W5E3_9GAMM</name>
<dbReference type="RefSeq" id="WP_123181946.1">
    <property type="nucleotide sequence ID" value="NZ_RHGB01000005.1"/>
</dbReference>
<dbReference type="PANTHER" id="PTHR43479:SF11">
    <property type="entry name" value="ACREF_ENVCD OPERON REPRESSOR-RELATED"/>
    <property type="match status" value="1"/>
</dbReference>
<evidence type="ECO:0000259" key="3">
    <source>
        <dbReference type="PROSITE" id="PS50977"/>
    </source>
</evidence>
<reference evidence="4 5" key="1">
    <citation type="submission" date="2018-10" db="EMBL/GenBank/DDBJ databases">
        <title>Draft genome sequence of Zhongshania sp. DSW25-10.</title>
        <authorList>
            <person name="Oh J."/>
        </authorList>
    </citation>
    <scope>NUCLEOTIDE SEQUENCE [LARGE SCALE GENOMIC DNA]</scope>
    <source>
        <strain evidence="4 5">DSW25-10</strain>
    </source>
</reference>
<evidence type="ECO:0000256" key="1">
    <source>
        <dbReference type="ARBA" id="ARBA00023125"/>
    </source>
</evidence>
<keyword evidence="5" id="KW-1185">Reference proteome</keyword>
<dbReference type="Gene3D" id="1.10.10.60">
    <property type="entry name" value="Homeodomain-like"/>
    <property type="match status" value="1"/>
</dbReference>
<evidence type="ECO:0000313" key="4">
    <source>
        <dbReference type="EMBL" id="RNL65981.1"/>
    </source>
</evidence>
<dbReference type="EMBL" id="RHGB01000005">
    <property type="protein sequence ID" value="RNL65981.1"/>
    <property type="molecule type" value="Genomic_DNA"/>
</dbReference>
<gene>
    <name evidence="4" type="ORF">D0911_06380</name>
</gene>
<dbReference type="Gene3D" id="1.10.357.10">
    <property type="entry name" value="Tetracycline Repressor, domain 2"/>
    <property type="match status" value="1"/>
</dbReference>
<sequence length="227" mass="25814">MTNVSQLIIDTEPSDPPTAADAFLAMQKQKKNRKVYRTRRHFAEQAVYLFEKKGFSATTIDEISTLADYSTSTFFRHFSDKEEVLFFDYYDRMEEFQSIFGSPNHSDPWLAVQSTFIVFAKIWDGDADKLGIRRFRLIHREPVLYNRFLAKAADWEVLMSDMLKQHFTDTASAELVSSVIAGAASAAFRAGCKVKVKSRKKTLSLAKCVEDAFQALEHLGRLTEGAT</sequence>
<dbReference type="Pfam" id="PF17754">
    <property type="entry name" value="TetR_C_14"/>
    <property type="match status" value="1"/>
</dbReference>
<keyword evidence="1 2" id="KW-0238">DNA-binding</keyword>
<dbReference type="InterPro" id="IPR050624">
    <property type="entry name" value="HTH-type_Tx_Regulator"/>
</dbReference>
<dbReference type="PANTHER" id="PTHR43479">
    <property type="entry name" value="ACREF/ENVCD OPERON REPRESSOR-RELATED"/>
    <property type="match status" value="1"/>
</dbReference>